<evidence type="ECO:0000313" key="3">
    <source>
        <dbReference type="Proteomes" id="UP000241048"/>
    </source>
</evidence>
<protein>
    <submittedName>
        <fullName evidence="2">Uncharacterized protein</fullName>
    </submittedName>
</protein>
<dbReference type="AlphaFoldDB" id="A0A2T3FV77"/>
<feature type="transmembrane region" description="Helical" evidence="1">
    <location>
        <begin position="71"/>
        <end position="88"/>
    </location>
</feature>
<feature type="transmembrane region" description="Helical" evidence="1">
    <location>
        <begin position="95"/>
        <end position="120"/>
    </location>
</feature>
<keyword evidence="1" id="KW-0812">Transmembrane</keyword>
<reference evidence="2 3" key="1">
    <citation type="submission" date="2018-03" db="EMBL/GenBank/DDBJ databases">
        <title>Lachnoclostridium SNUG30386 gen.nov., sp.nov., isolated from human faeces.</title>
        <authorList>
            <person name="Seo B."/>
            <person name="Jeon K."/>
            <person name="Ko G."/>
        </authorList>
    </citation>
    <scope>NUCLEOTIDE SEQUENCE [LARGE SCALE GENOMIC DNA]</scope>
    <source>
        <strain evidence="2 3">SNUG30386</strain>
    </source>
</reference>
<evidence type="ECO:0000256" key="1">
    <source>
        <dbReference type="SAM" id="Phobius"/>
    </source>
</evidence>
<proteinExistence type="predicted"/>
<keyword evidence="1" id="KW-1133">Transmembrane helix</keyword>
<dbReference type="EMBL" id="PYLO01000001">
    <property type="protein sequence ID" value="PST39187.1"/>
    <property type="molecule type" value="Genomic_DNA"/>
</dbReference>
<comment type="caution">
    <text evidence="2">The sequence shown here is derived from an EMBL/GenBank/DDBJ whole genome shotgun (WGS) entry which is preliminary data.</text>
</comment>
<gene>
    <name evidence="2" type="ORF">C7U56_04585</name>
</gene>
<dbReference type="RefSeq" id="WP_107000326.1">
    <property type="nucleotide sequence ID" value="NZ_JAQDSE010000002.1"/>
</dbReference>
<keyword evidence="1" id="KW-0472">Membrane</keyword>
<name>A0A2T3FV77_9CLOT</name>
<organism evidence="2 3">
    <name type="scientific">Clostridium fessum</name>
    <dbReference type="NCBI Taxonomy" id="2126740"/>
    <lineage>
        <taxon>Bacteria</taxon>
        <taxon>Bacillati</taxon>
        <taxon>Bacillota</taxon>
        <taxon>Clostridia</taxon>
        <taxon>Eubacteriales</taxon>
        <taxon>Clostridiaceae</taxon>
        <taxon>Clostridium</taxon>
    </lineage>
</organism>
<dbReference type="Proteomes" id="UP000241048">
    <property type="component" value="Unassembled WGS sequence"/>
</dbReference>
<feature type="transmembrane region" description="Helical" evidence="1">
    <location>
        <begin position="46"/>
        <end position="65"/>
    </location>
</feature>
<accession>A0A2T3FV77</accession>
<feature type="transmembrane region" description="Helical" evidence="1">
    <location>
        <begin position="126"/>
        <end position="149"/>
    </location>
</feature>
<sequence>MGFIKRKHRPEYATVQREWAMWGKQMEKTLPGYGEQNEALHWMVRILTGVRVLYCLFYLIMTFVYGMEKTNAVMTLLGPFIFYGWYMLMLRESPVLTVLMLIGRGASIVWGGVSLLQMSWWLPFPLVFMLVTAAAIEFIEAVFCIYMLFNPLARHTIRLNRAFARGMRVQVPDEGLE</sequence>
<evidence type="ECO:0000313" key="2">
    <source>
        <dbReference type="EMBL" id="PST39187.1"/>
    </source>
</evidence>
<keyword evidence="3" id="KW-1185">Reference proteome</keyword>